<feature type="region of interest" description="Disordered" evidence="1">
    <location>
        <begin position="202"/>
        <end position="227"/>
    </location>
</feature>
<sequence length="227" mass="23937">MRELDEGSDVAAEEVLAVAQADHQRRVAASADDDAGLVGVHDEQGEGALEAVHDPSQRLGEVADRAVLAGDEVGGDLGVGLGGEDRALEEELFFQVGEVLDDAVVDQRQLATVGEVRVRVLIGRAAVGRPAGVPDAGRAVHQRRSVEVVDEHLQLAGLLAHVESAVRADHGHAGGVVPPVFEALETAEEDLDALVRTDVTHDATHASQPIRRRLHGSSASRCRSVRP</sequence>
<dbReference type="Proteomes" id="UP001321486">
    <property type="component" value="Chromosome"/>
</dbReference>
<protein>
    <submittedName>
        <fullName evidence="2">Uncharacterized protein</fullName>
    </submittedName>
</protein>
<evidence type="ECO:0000313" key="2">
    <source>
        <dbReference type="EMBL" id="BDZ49112.1"/>
    </source>
</evidence>
<gene>
    <name evidence="2" type="ORF">GCM10025867_13530</name>
</gene>
<evidence type="ECO:0000313" key="3">
    <source>
        <dbReference type="Proteomes" id="UP001321486"/>
    </source>
</evidence>
<accession>A0ABN6XZ33</accession>
<proteinExistence type="predicted"/>
<evidence type="ECO:0000256" key="1">
    <source>
        <dbReference type="SAM" id="MobiDB-lite"/>
    </source>
</evidence>
<reference evidence="3" key="1">
    <citation type="journal article" date="2019" name="Int. J. Syst. Evol. Microbiol.">
        <title>The Global Catalogue of Microorganisms (GCM) 10K type strain sequencing project: providing services to taxonomists for standard genome sequencing and annotation.</title>
        <authorList>
            <consortium name="The Broad Institute Genomics Platform"/>
            <consortium name="The Broad Institute Genome Sequencing Center for Infectious Disease"/>
            <person name="Wu L."/>
            <person name="Ma J."/>
        </authorList>
    </citation>
    <scope>NUCLEOTIDE SEQUENCE [LARGE SCALE GENOMIC DNA]</scope>
    <source>
        <strain evidence="3">NBRC 108728</strain>
    </source>
</reference>
<organism evidence="2 3">
    <name type="scientific">Frondihabitans sucicola</name>
    <dbReference type="NCBI Taxonomy" id="1268041"/>
    <lineage>
        <taxon>Bacteria</taxon>
        <taxon>Bacillati</taxon>
        <taxon>Actinomycetota</taxon>
        <taxon>Actinomycetes</taxon>
        <taxon>Micrococcales</taxon>
        <taxon>Microbacteriaceae</taxon>
        <taxon>Frondihabitans</taxon>
    </lineage>
</organism>
<name>A0ABN6XZ33_9MICO</name>
<dbReference type="EMBL" id="AP027732">
    <property type="protein sequence ID" value="BDZ49112.1"/>
    <property type="molecule type" value="Genomic_DNA"/>
</dbReference>
<keyword evidence="3" id="KW-1185">Reference proteome</keyword>